<dbReference type="GO" id="GO:0008270">
    <property type="term" value="F:zinc ion binding"/>
    <property type="evidence" value="ECO:0007669"/>
    <property type="project" value="UniProtKB-UniRule"/>
</dbReference>
<keyword evidence="1" id="KW-0862">Zinc</keyword>
<comment type="caution">
    <text evidence="3">The sequence shown here is derived from an EMBL/GenBank/DDBJ whole genome shotgun (WGS) entry which is preliminary data.</text>
</comment>
<gene>
    <name evidence="3" type="ORF">C8J55DRAFT_473063</name>
</gene>
<dbReference type="SUPFAM" id="SSF144232">
    <property type="entry name" value="HIT/MYND zinc finger-like"/>
    <property type="match status" value="1"/>
</dbReference>
<sequence length="251" mass="27275">MSLSRHSRPGRKNQRKCNVCNEGEGKYSCSACFLPYCSVACYKKHKELDENCIDCVQGGSTQSNSTSLPDATEVLSLTTTPDLSSDVSPAGSTMQVKHVGVEPSVLDATSLKPLSSLKWPYIADEEPIYPDPLERNDPKPLRIRHYEAIATSQEVRKALLVPSTVTGQPDQPNMTLRTLLVSIDKLSGIGRERAIQCALGADDRRINDELRQGSSSSLESSEGVLALRALAEAIEGALRGKTNGTLSLDWE</sequence>
<dbReference type="AlphaFoldDB" id="A0A9W9DSW9"/>
<dbReference type="InterPro" id="IPR007529">
    <property type="entry name" value="Znf_HIT"/>
</dbReference>
<feature type="domain" description="HIT-type" evidence="2">
    <location>
        <begin position="17"/>
        <end position="52"/>
    </location>
</feature>
<evidence type="ECO:0000313" key="4">
    <source>
        <dbReference type="Proteomes" id="UP001150238"/>
    </source>
</evidence>
<reference evidence="3" key="1">
    <citation type="submission" date="2022-08" db="EMBL/GenBank/DDBJ databases">
        <authorList>
            <consortium name="DOE Joint Genome Institute"/>
            <person name="Min B."/>
            <person name="Riley R."/>
            <person name="Sierra-Patev S."/>
            <person name="Naranjo-Ortiz M."/>
            <person name="Looney B."/>
            <person name="Konkel Z."/>
            <person name="Slot J.C."/>
            <person name="Sakamoto Y."/>
            <person name="Steenwyk J.L."/>
            <person name="Rokas A."/>
            <person name="Carro J."/>
            <person name="Camarero S."/>
            <person name="Ferreira P."/>
            <person name="Molpeceres G."/>
            <person name="Ruiz-Duenas F.J."/>
            <person name="Serrano A."/>
            <person name="Henrissat B."/>
            <person name="Drula E."/>
            <person name="Hughes K.W."/>
            <person name="Mata J.L."/>
            <person name="Ishikawa N.K."/>
            <person name="Vargas-Isla R."/>
            <person name="Ushijima S."/>
            <person name="Smith C.A."/>
            <person name="Ahrendt S."/>
            <person name="Andreopoulos W."/>
            <person name="He G."/>
            <person name="Labutti K."/>
            <person name="Lipzen A."/>
            <person name="Ng V."/>
            <person name="Sandor L."/>
            <person name="Barry K."/>
            <person name="Martinez A.T."/>
            <person name="Xiao Y."/>
            <person name="Gibbons J.G."/>
            <person name="Terashima K."/>
            <person name="Hibbett D.S."/>
            <person name="Grigoriev I.V."/>
        </authorList>
    </citation>
    <scope>NUCLEOTIDE SEQUENCE</scope>
    <source>
        <strain evidence="3">Sp2 HRB7682 ss15</strain>
    </source>
</reference>
<keyword evidence="1" id="KW-0863">Zinc-finger</keyword>
<keyword evidence="1" id="KW-0479">Metal-binding</keyword>
<protein>
    <recommendedName>
        <fullName evidence="2">HIT-type domain-containing protein</fullName>
    </recommendedName>
</protein>
<evidence type="ECO:0000313" key="3">
    <source>
        <dbReference type="EMBL" id="KAJ4484408.1"/>
    </source>
</evidence>
<dbReference type="Pfam" id="PF04438">
    <property type="entry name" value="zf-HIT"/>
    <property type="match status" value="1"/>
</dbReference>
<organism evidence="3 4">
    <name type="scientific">Lentinula lateritia</name>
    <dbReference type="NCBI Taxonomy" id="40482"/>
    <lineage>
        <taxon>Eukaryota</taxon>
        <taxon>Fungi</taxon>
        <taxon>Dikarya</taxon>
        <taxon>Basidiomycota</taxon>
        <taxon>Agaricomycotina</taxon>
        <taxon>Agaricomycetes</taxon>
        <taxon>Agaricomycetidae</taxon>
        <taxon>Agaricales</taxon>
        <taxon>Marasmiineae</taxon>
        <taxon>Omphalotaceae</taxon>
        <taxon>Lentinula</taxon>
    </lineage>
</organism>
<dbReference type="Gene3D" id="3.30.60.190">
    <property type="match status" value="1"/>
</dbReference>
<dbReference type="EMBL" id="JANVFS010000012">
    <property type="protein sequence ID" value="KAJ4484408.1"/>
    <property type="molecule type" value="Genomic_DNA"/>
</dbReference>
<accession>A0A9W9DSW9</accession>
<reference evidence="3" key="2">
    <citation type="journal article" date="2023" name="Proc. Natl. Acad. Sci. U.S.A.">
        <title>A global phylogenomic analysis of the shiitake genus Lentinula.</title>
        <authorList>
            <person name="Sierra-Patev S."/>
            <person name="Min B."/>
            <person name="Naranjo-Ortiz M."/>
            <person name="Looney B."/>
            <person name="Konkel Z."/>
            <person name="Slot J.C."/>
            <person name="Sakamoto Y."/>
            <person name="Steenwyk J.L."/>
            <person name="Rokas A."/>
            <person name="Carro J."/>
            <person name="Camarero S."/>
            <person name="Ferreira P."/>
            <person name="Molpeceres G."/>
            <person name="Ruiz-Duenas F.J."/>
            <person name="Serrano A."/>
            <person name="Henrissat B."/>
            <person name="Drula E."/>
            <person name="Hughes K.W."/>
            <person name="Mata J.L."/>
            <person name="Ishikawa N.K."/>
            <person name="Vargas-Isla R."/>
            <person name="Ushijima S."/>
            <person name="Smith C.A."/>
            <person name="Donoghue J."/>
            <person name="Ahrendt S."/>
            <person name="Andreopoulos W."/>
            <person name="He G."/>
            <person name="LaButti K."/>
            <person name="Lipzen A."/>
            <person name="Ng V."/>
            <person name="Riley R."/>
            <person name="Sandor L."/>
            <person name="Barry K."/>
            <person name="Martinez A.T."/>
            <person name="Xiao Y."/>
            <person name="Gibbons J.G."/>
            <person name="Terashima K."/>
            <person name="Grigoriev I.V."/>
            <person name="Hibbett D."/>
        </authorList>
    </citation>
    <scope>NUCLEOTIDE SEQUENCE</scope>
    <source>
        <strain evidence="3">Sp2 HRB7682 ss15</strain>
    </source>
</reference>
<dbReference type="CDD" id="cd23024">
    <property type="entry name" value="zf-HIT_ZNHIT2-3"/>
    <property type="match status" value="1"/>
</dbReference>
<name>A0A9W9DSW9_9AGAR</name>
<evidence type="ECO:0000259" key="2">
    <source>
        <dbReference type="PROSITE" id="PS51083"/>
    </source>
</evidence>
<proteinExistence type="predicted"/>
<dbReference type="PROSITE" id="PS51083">
    <property type="entry name" value="ZF_HIT"/>
    <property type="match status" value="1"/>
</dbReference>
<dbReference type="Proteomes" id="UP001150238">
    <property type="component" value="Unassembled WGS sequence"/>
</dbReference>
<evidence type="ECO:0000256" key="1">
    <source>
        <dbReference type="PROSITE-ProRule" id="PRU00453"/>
    </source>
</evidence>